<evidence type="ECO:0000313" key="1">
    <source>
        <dbReference type="EMBL" id="ANY68912.1"/>
    </source>
</evidence>
<accession>A0A1B2DMH7</accession>
<name>A0A1B2DMH7_9BACL</name>
<protein>
    <submittedName>
        <fullName evidence="1">Uncharacterized protein</fullName>
    </submittedName>
</protein>
<proteinExistence type="predicted"/>
<dbReference type="AlphaFoldDB" id="A0A1B2DMH7"/>
<reference evidence="1" key="1">
    <citation type="submission" date="2016-08" db="EMBL/GenBank/DDBJ databases">
        <title>Complete Genome Seqeunce of Paenibacillus sp. BIHB 4019 from tea rhizoplane.</title>
        <authorList>
            <person name="Thakur R."/>
            <person name="Swarnkar M.K."/>
            <person name="Gulati A."/>
        </authorList>
    </citation>
    <scope>NUCLEOTIDE SEQUENCE [LARGE SCALE GENOMIC DNA]</scope>
    <source>
        <strain evidence="1">BIHB4019</strain>
    </source>
</reference>
<sequence>MFKLKIMPILITAAASALVLFGGWLIYHQVAFAAPLAKAVDSIEGIASSETPIMDTDRITFPLTLSAGADLKHVYETIAEQSKSVIGSRDIQLDIANTSSNAKLDQLWSSSLFKVAEAMEHKNYSTIPETLKALADEHSGVHAVTDMDDTNVYITLKDGTATKYIVLPRVAAQLEVSSYA</sequence>
<dbReference type="EMBL" id="CP016808">
    <property type="protein sequence ID" value="ANY68912.1"/>
    <property type="molecule type" value="Genomic_DNA"/>
</dbReference>
<organism evidence="1">
    <name type="scientific">Paenibacillus sp. BIHB 4019</name>
    <dbReference type="NCBI Taxonomy" id="1870819"/>
    <lineage>
        <taxon>Bacteria</taxon>
        <taxon>Bacillati</taxon>
        <taxon>Bacillota</taxon>
        <taxon>Bacilli</taxon>
        <taxon>Bacillales</taxon>
        <taxon>Paenibacillaceae</taxon>
        <taxon>Paenibacillus</taxon>
    </lineage>
</organism>
<gene>
    <name evidence="1" type="ORF">BBD42_22340</name>
</gene>
<dbReference type="RefSeq" id="WP_099519969.1">
    <property type="nucleotide sequence ID" value="NZ_CP016808.1"/>
</dbReference>